<proteinExistence type="predicted"/>
<organism evidence="1 2">
    <name type="scientific">Aliarcobacter cryaerophilus</name>
    <dbReference type="NCBI Taxonomy" id="28198"/>
    <lineage>
        <taxon>Bacteria</taxon>
        <taxon>Pseudomonadati</taxon>
        <taxon>Campylobacterota</taxon>
        <taxon>Epsilonproteobacteria</taxon>
        <taxon>Campylobacterales</taxon>
        <taxon>Arcobacteraceae</taxon>
        <taxon>Aliarcobacter</taxon>
    </lineage>
</organism>
<reference evidence="1" key="1">
    <citation type="journal article" date="2022" name="Front. Microbiol.">
        <title>Species classification and novel plasmid identifications in Arcobacter cryaerophilus and Arcobacter cryaerophilus-like organisms.</title>
        <authorList>
            <person name="Zhou G."/>
            <person name="Wang M."/>
            <person name="Wang H."/>
            <person name="Chen X."/>
            <person name="Gu Y."/>
            <person name="Shao Z."/>
            <person name="Zhang J."/>
            <person name="Zhang M."/>
        </authorList>
    </citation>
    <scope>NUCLEOTIDE SEQUENCE</scope>
    <source>
        <strain evidence="1">ICDCAC48</strain>
    </source>
</reference>
<dbReference type="Pfam" id="PF13117">
    <property type="entry name" value="Cag12"/>
    <property type="match status" value="1"/>
</dbReference>
<dbReference type="InterPro" id="IPR025264">
    <property type="entry name" value="Cag12"/>
</dbReference>
<protein>
    <submittedName>
        <fullName evidence="1">Cag pathogenicity island protein</fullName>
    </submittedName>
</protein>
<dbReference type="AlphaFoldDB" id="A0AA46NQ12"/>
<name>A0AA46NQ12_9BACT</name>
<dbReference type="Proteomes" id="UP001164100">
    <property type="component" value="Chromosome"/>
</dbReference>
<evidence type="ECO:0000313" key="2">
    <source>
        <dbReference type="Proteomes" id="UP001164100"/>
    </source>
</evidence>
<evidence type="ECO:0000313" key="1">
    <source>
        <dbReference type="EMBL" id="UYF42519.1"/>
    </source>
</evidence>
<dbReference type="RefSeq" id="WP_263514134.1">
    <property type="nucleotide sequence ID" value="NZ_CP099556.1"/>
</dbReference>
<accession>A0AA46NQ12</accession>
<gene>
    <name evidence="1" type="ORF">NGX11_06305</name>
</gene>
<dbReference type="EMBL" id="CP099556">
    <property type="protein sequence ID" value="UYF42519.1"/>
    <property type="molecule type" value="Genomic_DNA"/>
</dbReference>
<dbReference type="PROSITE" id="PS51257">
    <property type="entry name" value="PROKAR_LIPOPROTEIN"/>
    <property type="match status" value="1"/>
</dbReference>
<sequence length="155" mass="17773">MTKNTAIRMLSALAFNLGVLTTIGFMMSGCSDKIPDAEPVKWHKDSALTINQEFLLTKEFKVPKDPHLKNQNWTFQATAEKVGKYLFKNEDLTKIFLVAHNSNEIIIIGRGDLIKEYQKYFLDNQVTANITLQEVNPVQKDFSKVNIMFFNNLNK</sequence>